<proteinExistence type="predicted"/>
<protein>
    <submittedName>
        <fullName evidence="1">Uncharacterized protein</fullName>
    </submittedName>
</protein>
<dbReference type="AlphaFoldDB" id="A0A8J3IPE8"/>
<dbReference type="SUPFAM" id="SSF88946">
    <property type="entry name" value="Sigma2 domain of RNA polymerase sigma factors"/>
    <property type="match status" value="1"/>
</dbReference>
<evidence type="ECO:0000313" key="1">
    <source>
        <dbReference type="EMBL" id="GHO94485.1"/>
    </source>
</evidence>
<sequence length="219" mass="25278">MKTATACLTTEECSLDDEQQWHDLYSWLLPLVEMWVYYADVPSWLGQQKEISEDITQEALLRTFRYSQRAERGEVRSIASLKSLCRTIAQNHFRDRRKKERCLVRPTLEMPLLETIDPTNDPIDPSQIAVDRMMLSAVIVAAARTVIKFPQRQRIALLTDLANTADFGEHPGLLEQAFSEEGISLRDYSQPLSQEQGERNRHAALLCIAYKRLRKEIEV</sequence>
<dbReference type="InterPro" id="IPR013325">
    <property type="entry name" value="RNA_pol_sigma_r2"/>
</dbReference>
<dbReference type="EMBL" id="BNJK01000001">
    <property type="protein sequence ID" value="GHO94485.1"/>
    <property type="molecule type" value="Genomic_DNA"/>
</dbReference>
<accession>A0A8J3IPE8</accession>
<dbReference type="Gene3D" id="1.10.1740.10">
    <property type="match status" value="1"/>
</dbReference>
<dbReference type="RefSeq" id="WP_220205221.1">
    <property type="nucleotide sequence ID" value="NZ_BNJK01000001.1"/>
</dbReference>
<keyword evidence="2" id="KW-1185">Reference proteome</keyword>
<dbReference type="GO" id="GO:0006352">
    <property type="term" value="P:DNA-templated transcription initiation"/>
    <property type="evidence" value="ECO:0007669"/>
    <property type="project" value="InterPro"/>
</dbReference>
<gene>
    <name evidence="1" type="ORF">KSF_045330</name>
</gene>
<name>A0A8J3IPE8_9CHLR</name>
<evidence type="ECO:0000313" key="2">
    <source>
        <dbReference type="Proteomes" id="UP000597444"/>
    </source>
</evidence>
<organism evidence="1 2">
    <name type="scientific">Reticulibacter mediterranei</name>
    <dbReference type="NCBI Taxonomy" id="2778369"/>
    <lineage>
        <taxon>Bacteria</taxon>
        <taxon>Bacillati</taxon>
        <taxon>Chloroflexota</taxon>
        <taxon>Ktedonobacteria</taxon>
        <taxon>Ktedonobacterales</taxon>
        <taxon>Reticulibacteraceae</taxon>
        <taxon>Reticulibacter</taxon>
    </lineage>
</organism>
<reference evidence="1" key="1">
    <citation type="submission" date="2020-10" db="EMBL/GenBank/DDBJ databases">
        <title>Taxonomic study of unclassified bacteria belonging to the class Ktedonobacteria.</title>
        <authorList>
            <person name="Yabe S."/>
            <person name="Wang C.M."/>
            <person name="Zheng Y."/>
            <person name="Sakai Y."/>
            <person name="Cavaletti L."/>
            <person name="Monciardini P."/>
            <person name="Donadio S."/>
        </authorList>
    </citation>
    <scope>NUCLEOTIDE SEQUENCE</scope>
    <source>
        <strain evidence="1">ID150040</strain>
    </source>
</reference>
<dbReference type="Proteomes" id="UP000597444">
    <property type="component" value="Unassembled WGS sequence"/>
</dbReference>
<comment type="caution">
    <text evidence="1">The sequence shown here is derived from an EMBL/GenBank/DDBJ whole genome shotgun (WGS) entry which is preliminary data.</text>
</comment>
<dbReference type="GO" id="GO:0003700">
    <property type="term" value="F:DNA-binding transcription factor activity"/>
    <property type="evidence" value="ECO:0007669"/>
    <property type="project" value="InterPro"/>
</dbReference>